<sequence length="248" mass="28293">MLYNRFPRPLPNSGYAHSHCYGELLNYPINSINHAYLGSSVYATLREALITGRLKPNDRLRIRELAEQVGTSVTPVRDAILQLAKEQALEMRTPKDIRVPQLDEQQYQEIRTLRLELEGLGAEKAAQSVTEYELQRITQNIKDNRKAISSEDLPEALRLNSEFHLMLSQSARMPLLSNFIDSLWMRTGPLIAQAYAHFSQRMAIEHHEEILIALRKGDGATARRAIQEDILDGSQKMVEFLSVSRKVL</sequence>
<protein>
    <submittedName>
        <fullName evidence="5">Transcriptional regulator, GntR family</fullName>
    </submittedName>
</protein>
<dbReference type="SUPFAM" id="SSF48008">
    <property type="entry name" value="GntR ligand-binding domain-like"/>
    <property type="match status" value="1"/>
</dbReference>
<dbReference type="SMART" id="SM00345">
    <property type="entry name" value="HTH_GNTR"/>
    <property type="match status" value="1"/>
</dbReference>
<dbReference type="Proteomes" id="UP000007257">
    <property type="component" value="Plasmid pRAHAQ01"/>
</dbReference>
<dbReference type="GO" id="GO:0003700">
    <property type="term" value="F:DNA-binding transcription factor activity"/>
    <property type="evidence" value="ECO:0007669"/>
    <property type="project" value="InterPro"/>
</dbReference>
<dbReference type="Gene3D" id="1.10.10.10">
    <property type="entry name" value="Winged helix-like DNA-binding domain superfamily/Winged helix DNA-binding domain"/>
    <property type="match status" value="1"/>
</dbReference>
<keyword evidence="3" id="KW-0804">Transcription</keyword>
<reference evidence="5 6" key="2">
    <citation type="journal article" date="2012" name="J. Bacteriol.">
        <title>Complete Genome Sequence of Rahnella sp. Strain Y9602, a Gammaproteobacterium Isolate from Metal- and Radionuclide-Contaminated Soil.</title>
        <authorList>
            <person name="Martinez R.J."/>
            <person name="Bruce D."/>
            <person name="Detter C."/>
            <person name="Goodwin L.A."/>
            <person name="Han J."/>
            <person name="Han C.S."/>
            <person name="Held B."/>
            <person name="Land M.L."/>
            <person name="Mikhailova N."/>
            <person name="Nolan M."/>
            <person name="Pennacchio L."/>
            <person name="Pitluck S."/>
            <person name="Tapia R."/>
            <person name="Woyke T."/>
            <person name="Sobecky P.A."/>
        </authorList>
    </citation>
    <scope>NUCLEOTIDE SEQUENCE [LARGE SCALE GENOMIC DNA]</scope>
    <source>
        <strain evidence="5 6">Y9602</strain>
        <plasmid evidence="5">pRAHAQ01</plasmid>
    </source>
</reference>
<dbReference type="KEGG" id="rah:Rahaq_4744"/>
<evidence type="ECO:0000313" key="6">
    <source>
        <dbReference type="Proteomes" id="UP000007257"/>
    </source>
</evidence>
<evidence type="ECO:0000259" key="4">
    <source>
        <dbReference type="PROSITE" id="PS50949"/>
    </source>
</evidence>
<feature type="domain" description="HTH gntR-type" evidence="4">
    <location>
        <begin position="35"/>
        <end position="102"/>
    </location>
</feature>
<evidence type="ECO:0000256" key="1">
    <source>
        <dbReference type="ARBA" id="ARBA00023015"/>
    </source>
</evidence>
<dbReference type="InterPro" id="IPR011711">
    <property type="entry name" value="GntR_C"/>
</dbReference>
<accession>A0A0H3FGV7</accession>
<dbReference type="Pfam" id="PF07729">
    <property type="entry name" value="FCD"/>
    <property type="match status" value="1"/>
</dbReference>
<dbReference type="PANTHER" id="PTHR43537">
    <property type="entry name" value="TRANSCRIPTIONAL REGULATOR, GNTR FAMILY"/>
    <property type="match status" value="1"/>
</dbReference>
<evidence type="ECO:0000256" key="2">
    <source>
        <dbReference type="ARBA" id="ARBA00023125"/>
    </source>
</evidence>
<dbReference type="eggNOG" id="COG1802">
    <property type="taxonomic scope" value="Bacteria"/>
</dbReference>
<dbReference type="InterPro" id="IPR008920">
    <property type="entry name" value="TF_FadR/GntR_C"/>
</dbReference>
<dbReference type="SUPFAM" id="SSF46785">
    <property type="entry name" value="Winged helix' DNA-binding domain"/>
    <property type="match status" value="1"/>
</dbReference>
<dbReference type="PROSITE" id="PS50949">
    <property type="entry name" value="HTH_GNTR"/>
    <property type="match status" value="1"/>
</dbReference>
<dbReference type="GO" id="GO:0003677">
    <property type="term" value="F:DNA binding"/>
    <property type="evidence" value="ECO:0007669"/>
    <property type="project" value="UniProtKB-KW"/>
</dbReference>
<evidence type="ECO:0000256" key="3">
    <source>
        <dbReference type="ARBA" id="ARBA00023163"/>
    </source>
</evidence>
<name>A0A0H3FGV7_RAHSY</name>
<proteinExistence type="predicted"/>
<geneLocation type="plasmid" evidence="5 6">
    <name>pRAHAQ01</name>
</geneLocation>
<keyword evidence="5" id="KW-0614">Plasmid</keyword>
<dbReference type="InterPro" id="IPR036390">
    <property type="entry name" value="WH_DNA-bd_sf"/>
</dbReference>
<dbReference type="InterPro" id="IPR000524">
    <property type="entry name" value="Tscrpt_reg_HTH_GntR"/>
</dbReference>
<reference evidence="6" key="1">
    <citation type="submission" date="2011-01" db="EMBL/GenBank/DDBJ databases">
        <title>Complete sequence of plasmid1 of Rahnella sp. Y9602.</title>
        <authorList>
            <consortium name="US DOE Joint Genome Institute"/>
            <person name="Lucas S."/>
            <person name="Copeland A."/>
            <person name="Lapidus A."/>
            <person name="Cheng J.-F."/>
            <person name="Goodwin L."/>
            <person name="Pitluck S."/>
            <person name="Lu M."/>
            <person name="Detter J.C."/>
            <person name="Han C."/>
            <person name="Tapia R."/>
            <person name="Land M."/>
            <person name="Hauser L."/>
            <person name="Kyrpides N."/>
            <person name="Ivanova N."/>
            <person name="Ovchinnikova G."/>
            <person name="Pagani I."/>
            <person name="Sobecky P.A."/>
            <person name="Martinez R.J."/>
            <person name="Woyke T."/>
        </authorList>
    </citation>
    <scope>NUCLEOTIDE SEQUENCE [LARGE SCALE GENOMIC DNA]</scope>
    <source>
        <strain evidence="6">Y9602</strain>
        <plasmid evidence="6">pRAHAQ01</plasmid>
    </source>
</reference>
<dbReference type="PANTHER" id="PTHR43537:SF39">
    <property type="entry name" value="HTH-TYPE TRANSCRIPTIONAL REGULATOR MCBR"/>
    <property type="match status" value="1"/>
</dbReference>
<organism evidence="5 6">
    <name type="scientific">Rahnella sp. (strain Y9602)</name>
    <dbReference type="NCBI Taxonomy" id="2703885"/>
    <lineage>
        <taxon>Bacteria</taxon>
        <taxon>Pseudomonadati</taxon>
        <taxon>Pseudomonadota</taxon>
        <taxon>Gammaproteobacteria</taxon>
        <taxon>Enterobacterales</taxon>
        <taxon>Yersiniaceae</taxon>
        <taxon>Rahnella</taxon>
    </lineage>
</organism>
<dbReference type="AlphaFoldDB" id="A0A0H3FGV7"/>
<dbReference type="SMART" id="SM00895">
    <property type="entry name" value="FCD"/>
    <property type="match status" value="1"/>
</dbReference>
<dbReference type="Pfam" id="PF00392">
    <property type="entry name" value="GntR"/>
    <property type="match status" value="1"/>
</dbReference>
<gene>
    <name evidence="5" type="ordered locus">Rahaq_4744</name>
</gene>
<dbReference type="InterPro" id="IPR036388">
    <property type="entry name" value="WH-like_DNA-bd_sf"/>
</dbReference>
<evidence type="ECO:0000313" key="5">
    <source>
        <dbReference type="EMBL" id="ADW76324.1"/>
    </source>
</evidence>
<dbReference type="EMBL" id="CP002506">
    <property type="protein sequence ID" value="ADW76324.1"/>
    <property type="molecule type" value="Genomic_DNA"/>
</dbReference>
<keyword evidence="1" id="KW-0805">Transcription regulation</keyword>
<dbReference type="Gene3D" id="1.20.120.530">
    <property type="entry name" value="GntR ligand-binding domain-like"/>
    <property type="match status" value="1"/>
</dbReference>
<keyword evidence="2" id="KW-0238">DNA-binding</keyword>
<dbReference type="HOGENOM" id="CLU_017584_5_4_6"/>